<feature type="transmembrane region" description="Helical" evidence="3">
    <location>
        <begin position="523"/>
        <end position="544"/>
    </location>
</feature>
<keyword evidence="5" id="KW-1185">Reference proteome</keyword>
<dbReference type="GO" id="GO:0043047">
    <property type="term" value="F:single-stranded telomeric DNA binding"/>
    <property type="evidence" value="ECO:0007669"/>
    <property type="project" value="TreeGrafter"/>
</dbReference>
<feature type="coiled-coil region" evidence="1">
    <location>
        <begin position="571"/>
        <end position="598"/>
    </location>
</feature>
<feature type="transmembrane region" description="Helical" evidence="3">
    <location>
        <begin position="455"/>
        <end position="475"/>
    </location>
</feature>
<accession>A0A182SYV9</accession>
<proteinExistence type="predicted"/>
<dbReference type="GO" id="GO:0070192">
    <property type="term" value="P:chromosome organization involved in meiotic cell cycle"/>
    <property type="evidence" value="ECO:0007669"/>
    <property type="project" value="TreeGrafter"/>
</dbReference>
<keyword evidence="3" id="KW-1133">Transmembrane helix</keyword>
<dbReference type="PANTHER" id="PTHR18867:SF12">
    <property type="entry name" value="DNA REPAIR PROTEIN RAD50"/>
    <property type="match status" value="1"/>
</dbReference>
<evidence type="ECO:0000313" key="5">
    <source>
        <dbReference type="Proteomes" id="UP000075901"/>
    </source>
</evidence>
<feature type="coiled-coil region" evidence="1">
    <location>
        <begin position="649"/>
        <end position="941"/>
    </location>
</feature>
<sequence length="947" mass="106153">MTSQHNYTNPAFCQQSEFYTPPKTPGMAGSLMSIAATTTSAATRRNEQLTRSYNRITSKIVNRQHSLASFDQRAQYVNETQLSLGVAGTGSRSEEFLDRIGSVPNLNDKARNQARFCAANGMNRTHAEHGNEEDDNDDDDGVHNLSDQFRSLPPMMSSHSTALDQHSNSRLKNAFSSDFGSKSFILYDQRNNQRFEMVPTEEDEELVDENQEIIQMHNGRAHRYAIIPSIADDEDETCLSNGTDEPPTAIHRTPSSLSGHQRDAKGTPAALVSRRETPKPYIPTSGGSVTTTPSKVQPSREETTPKKNLATQKLHELLTTPQKPPNPQWRGYPSSPSPFTATTPNTTPRRGAATGGGPPAIMVSSTPKQHQPTLMIPTTAIISPRLNSDIYSEKPLPDPQKPGSWGESLPNGSKSWRKMANASATIGAVSLMLILCGFMNSGLSLYMTAKLGREFYLDMGVLAGFSAIALGILGFKSRQCDWLPNRNYMSGFVLVTIFSLLNCCAEVILMTMHPYPGTPLNDVTTGIILGLSSLIILLISLGAITSRWCRAPPPDNRVDMEETHYSTNEELQATLQELADLQSQIMELQSDNERLVEEKDVIFQSLCRQTEKLEDTRTQIGTLQKLLLREPNQQDVTPTDREQKLVDLLKTAQDERECLMLKQEELNGELNELKGIIDERSGEVSRARARISMLESSLDAANAEKKDANAQLMESKEDASVKLIEISRLTTLLENARAKIDELEQDRAMGDKTDLEELLDVARKEKDQLETQVASLQEQLSIGQCEIQKLKDQLARLNEECKVVRNNAKCVISDLEYKNETVTQEKQKMATDYQQLQESINELQVQNKCLLEDKSQLETLLSETQKHLGETERQLMEKTEELNQETRLRKQEADEWEHFQSDLLMTVRVANDFKTEAQNAREKLALDNKALREKVRVLEQQIEQLNK</sequence>
<feature type="transmembrane region" description="Helical" evidence="3">
    <location>
        <begin position="424"/>
        <end position="449"/>
    </location>
</feature>
<feature type="region of interest" description="Disordered" evidence="2">
    <location>
        <begin position="126"/>
        <end position="165"/>
    </location>
</feature>
<feature type="compositionally biased region" description="Polar residues" evidence="2">
    <location>
        <begin position="363"/>
        <end position="372"/>
    </location>
</feature>
<dbReference type="Proteomes" id="UP000075901">
    <property type="component" value="Unassembled WGS sequence"/>
</dbReference>
<dbReference type="GO" id="GO:0000794">
    <property type="term" value="C:condensed nuclear chromosome"/>
    <property type="evidence" value="ECO:0007669"/>
    <property type="project" value="TreeGrafter"/>
</dbReference>
<name>A0A182SYV9_9DIPT</name>
<dbReference type="PANTHER" id="PTHR18867">
    <property type="entry name" value="RAD50"/>
    <property type="match status" value="1"/>
</dbReference>
<evidence type="ECO:0000256" key="1">
    <source>
        <dbReference type="SAM" id="Coils"/>
    </source>
</evidence>
<reference evidence="5" key="1">
    <citation type="submission" date="2013-09" db="EMBL/GenBank/DDBJ databases">
        <title>The Genome Sequence of Anopheles maculatus species B.</title>
        <authorList>
            <consortium name="The Broad Institute Genomics Platform"/>
            <person name="Neafsey D.E."/>
            <person name="Besansky N."/>
            <person name="Howell P."/>
            <person name="Walton C."/>
            <person name="Young S.K."/>
            <person name="Zeng Q."/>
            <person name="Gargeya S."/>
            <person name="Fitzgerald M."/>
            <person name="Haas B."/>
            <person name="Abouelleil A."/>
            <person name="Allen A.W."/>
            <person name="Alvarado L."/>
            <person name="Arachchi H.M."/>
            <person name="Berlin A.M."/>
            <person name="Chapman S.B."/>
            <person name="Gainer-Dewar J."/>
            <person name="Goldberg J."/>
            <person name="Griggs A."/>
            <person name="Gujja S."/>
            <person name="Hansen M."/>
            <person name="Howarth C."/>
            <person name="Imamovic A."/>
            <person name="Ireland A."/>
            <person name="Larimer J."/>
            <person name="McCowan C."/>
            <person name="Murphy C."/>
            <person name="Pearson M."/>
            <person name="Poon T.W."/>
            <person name="Priest M."/>
            <person name="Roberts A."/>
            <person name="Saif S."/>
            <person name="Shea T."/>
            <person name="Sisk P."/>
            <person name="Sykes S."/>
            <person name="Wortman J."/>
            <person name="Nusbaum C."/>
            <person name="Birren B."/>
        </authorList>
    </citation>
    <scope>NUCLEOTIDE SEQUENCE [LARGE SCALE GENOMIC DNA]</scope>
    <source>
        <strain evidence="5">maculatus3</strain>
    </source>
</reference>
<reference evidence="4" key="2">
    <citation type="submission" date="2020-05" db="UniProtKB">
        <authorList>
            <consortium name="EnsemblMetazoa"/>
        </authorList>
    </citation>
    <scope>IDENTIFICATION</scope>
    <source>
        <strain evidence="4">maculatus3</strain>
    </source>
</reference>
<feature type="transmembrane region" description="Helical" evidence="3">
    <location>
        <begin position="487"/>
        <end position="511"/>
    </location>
</feature>
<dbReference type="GO" id="GO:0006302">
    <property type="term" value="P:double-strand break repair"/>
    <property type="evidence" value="ECO:0007669"/>
    <property type="project" value="TreeGrafter"/>
</dbReference>
<dbReference type="AlphaFoldDB" id="A0A182SYV9"/>
<dbReference type="EnsemblMetazoa" id="AMAM016217-RA">
    <property type="protein sequence ID" value="AMAM016217-PA"/>
    <property type="gene ID" value="AMAM016217"/>
</dbReference>
<evidence type="ECO:0000313" key="4">
    <source>
        <dbReference type="EnsemblMetazoa" id="AMAM016217-PA"/>
    </source>
</evidence>
<evidence type="ECO:0000256" key="2">
    <source>
        <dbReference type="SAM" id="MobiDB-lite"/>
    </source>
</evidence>
<dbReference type="GO" id="GO:0051880">
    <property type="term" value="F:G-quadruplex DNA binding"/>
    <property type="evidence" value="ECO:0007669"/>
    <property type="project" value="TreeGrafter"/>
</dbReference>
<feature type="compositionally biased region" description="Low complexity" evidence="2">
    <location>
        <begin position="333"/>
        <end position="352"/>
    </location>
</feature>
<keyword evidence="3" id="KW-0812">Transmembrane</keyword>
<dbReference type="GO" id="GO:0007004">
    <property type="term" value="P:telomere maintenance via telomerase"/>
    <property type="evidence" value="ECO:0007669"/>
    <property type="project" value="TreeGrafter"/>
</dbReference>
<feature type="region of interest" description="Disordered" evidence="2">
    <location>
        <begin position="389"/>
        <end position="412"/>
    </location>
</feature>
<feature type="compositionally biased region" description="Low complexity" evidence="2">
    <location>
        <begin position="283"/>
        <end position="294"/>
    </location>
</feature>
<dbReference type="GO" id="GO:0000722">
    <property type="term" value="P:telomere maintenance via recombination"/>
    <property type="evidence" value="ECO:0007669"/>
    <property type="project" value="TreeGrafter"/>
</dbReference>
<keyword evidence="3" id="KW-0472">Membrane</keyword>
<dbReference type="GO" id="GO:0003691">
    <property type="term" value="F:double-stranded telomeric DNA binding"/>
    <property type="evidence" value="ECO:0007669"/>
    <property type="project" value="TreeGrafter"/>
</dbReference>
<protein>
    <submittedName>
        <fullName evidence="4">Uncharacterized protein</fullName>
    </submittedName>
</protein>
<dbReference type="GO" id="GO:0030870">
    <property type="term" value="C:Mre11 complex"/>
    <property type="evidence" value="ECO:0007669"/>
    <property type="project" value="TreeGrafter"/>
</dbReference>
<dbReference type="VEuPathDB" id="VectorBase:AMAM016217"/>
<feature type="compositionally biased region" description="Acidic residues" evidence="2">
    <location>
        <begin position="131"/>
        <end position="140"/>
    </location>
</feature>
<feature type="region of interest" description="Disordered" evidence="2">
    <location>
        <begin position="238"/>
        <end position="374"/>
    </location>
</feature>
<keyword evidence="1" id="KW-0175">Coiled coil</keyword>
<organism evidence="4 5">
    <name type="scientific">Anopheles maculatus</name>
    <dbReference type="NCBI Taxonomy" id="74869"/>
    <lineage>
        <taxon>Eukaryota</taxon>
        <taxon>Metazoa</taxon>
        <taxon>Ecdysozoa</taxon>
        <taxon>Arthropoda</taxon>
        <taxon>Hexapoda</taxon>
        <taxon>Insecta</taxon>
        <taxon>Pterygota</taxon>
        <taxon>Neoptera</taxon>
        <taxon>Endopterygota</taxon>
        <taxon>Diptera</taxon>
        <taxon>Nematocera</taxon>
        <taxon>Culicoidea</taxon>
        <taxon>Culicidae</taxon>
        <taxon>Anophelinae</taxon>
        <taxon>Anopheles</taxon>
        <taxon>Anopheles maculatus group</taxon>
    </lineage>
</organism>
<evidence type="ECO:0000256" key="3">
    <source>
        <dbReference type="SAM" id="Phobius"/>
    </source>
</evidence>